<reference evidence="10 11" key="1">
    <citation type="submission" date="2014-07" db="EMBL/GenBank/DDBJ databases">
        <title>Biosystematic studies on Modestobacter strains isolated from extreme hyper-arid desert soil and from historic building.</title>
        <authorList>
            <person name="Bukarasam K."/>
            <person name="Bull A."/>
            <person name="Girard G."/>
            <person name="van Wezel G."/>
            <person name="Goodfellow M."/>
        </authorList>
    </citation>
    <scope>NUCLEOTIDE SEQUENCE [LARGE SCALE GENOMIC DNA]</scope>
    <source>
        <strain evidence="10 11">KNN45-2b</strain>
    </source>
</reference>
<keyword evidence="8 9" id="KW-0472">Membrane</keyword>
<dbReference type="OrthoDB" id="9811967at2"/>
<accession>A0A098YDF0</accession>
<dbReference type="RefSeq" id="WP_036332908.1">
    <property type="nucleotide sequence ID" value="NZ_JPMX01000004.1"/>
</dbReference>
<keyword evidence="6 9" id="KW-0812">Transmembrane</keyword>
<comment type="subcellular location">
    <subcellularLocation>
        <location evidence="1 9">Cell membrane</location>
        <topology evidence="1 9">Multi-pass membrane protein</topology>
    </subcellularLocation>
</comment>
<dbReference type="PANTHER" id="PTHR34308:SF1">
    <property type="entry name" value="COBALAMIN BIOSYNTHESIS PROTEIN CBIB"/>
    <property type="match status" value="1"/>
</dbReference>
<dbReference type="HAMAP" id="MF_00024">
    <property type="entry name" value="CobD_CbiB"/>
    <property type="match status" value="1"/>
</dbReference>
<dbReference type="PANTHER" id="PTHR34308">
    <property type="entry name" value="COBALAMIN BIOSYNTHESIS PROTEIN CBIB"/>
    <property type="match status" value="1"/>
</dbReference>
<comment type="pathway">
    <text evidence="2 9">Cofactor biosynthesis; adenosylcobalamin biosynthesis.</text>
</comment>
<evidence type="ECO:0000256" key="5">
    <source>
        <dbReference type="ARBA" id="ARBA00022573"/>
    </source>
</evidence>
<organism evidence="10 11">
    <name type="scientific">Modestobacter caceresii</name>
    <dbReference type="NCBI Taxonomy" id="1522368"/>
    <lineage>
        <taxon>Bacteria</taxon>
        <taxon>Bacillati</taxon>
        <taxon>Actinomycetota</taxon>
        <taxon>Actinomycetes</taxon>
        <taxon>Geodermatophilales</taxon>
        <taxon>Geodermatophilaceae</taxon>
        <taxon>Modestobacter</taxon>
    </lineage>
</organism>
<dbReference type="GO" id="GO:0005886">
    <property type="term" value="C:plasma membrane"/>
    <property type="evidence" value="ECO:0007669"/>
    <property type="project" value="UniProtKB-SubCell"/>
</dbReference>
<proteinExistence type="inferred from homology"/>
<dbReference type="AlphaFoldDB" id="A0A098YDF0"/>
<keyword evidence="7 9" id="KW-1133">Transmembrane helix</keyword>
<dbReference type="UniPathway" id="UPA00148"/>
<gene>
    <name evidence="9" type="primary">cobD</name>
    <name evidence="10" type="ORF">IN07_01515</name>
</gene>
<dbReference type="GO" id="GO:0009236">
    <property type="term" value="P:cobalamin biosynthetic process"/>
    <property type="evidence" value="ECO:0007669"/>
    <property type="project" value="UniProtKB-UniRule"/>
</dbReference>
<dbReference type="EMBL" id="JPMX01000004">
    <property type="protein sequence ID" value="KGH48514.1"/>
    <property type="molecule type" value="Genomic_DNA"/>
</dbReference>
<evidence type="ECO:0000256" key="8">
    <source>
        <dbReference type="ARBA" id="ARBA00023136"/>
    </source>
</evidence>
<evidence type="ECO:0000256" key="6">
    <source>
        <dbReference type="ARBA" id="ARBA00022692"/>
    </source>
</evidence>
<dbReference type="NCBIfam" id="TIGR00380">
    <property type="entry name" value="cobal_cbiB"/>
    <property type="match status" value="1"/>
</dbReference>
<name>A0A098YDF0_9ACTN</name>
<evidence type="ECO:0000256" key="7">
    <source>
        <dbReference type="ARBA" id="ARBA00022989"/>
    </source>
</evidence>
<keyword evidence="5 9" id="KW-0169">Cobalamin biosynthesis</keyword>
<dbReference type="NCBIfam" id="NF002276">
    <property type="entry name" value="PRK01209.1-4"/>
    <property type="match status" value="1"/>
</dbReference>
<evidence type="ECO:0000256" key="9">
    <source>
        <dbReference type="HAMAP-Rule" id="MF_00024"/>
    </source>
</evidence>
<dbReference type="Proteomes" id="UP000029713">
    <property type="component" value="Unassembled WGS sequence"/>
</dbReference>
<evidence type="ECO:0000256" key="2">
    <source>
        <dbReference type="ARBA" id="ARBA00004953"/>
    </source>
</evidence>
<comment type="similarity">
    <text evidence="3 9">Belongs to the CobD/CbiB family.</text>
</comment>
<sequence length="317" mass="32516">MRTRPAPTAAGLALGALADLLLADPRRGHPVAGFGRAAAALERRVWRDSRAAGAGYTTVCVGTATALGAVLHRATADRPGARTLVTAGATWAVLGGTSLGRAADTMAGHLEAGDLPAARAHLSTLAGRDPSGLGEAELVRATVESVAENTSDAAVAPLFWGAVAGLPGLLGYRAANTLDAMVGYRSARYARFGWAAARFDDVLNWLPARLTALLTVAVAPLTGGSPADAWRAWHRDGAAHPSPNAGRCEAALAGALGLRLGGRNVYGTRVEERPTLGDGQPPVRGDIRRAVRLSRAVWTAAAALAGLSRVGRRGRSA</sequence>
<dbReference type="InterPro" id="IPR004485">
    <property type="entry name" value="Cobalamin_biosynth_CobD/CbiB"/>
</dbReference>
<evidence type="ECO:0000313" key="11">
    <source>
        <dbReference type="Proteomes" id="UP000029713"/>
    </source>
</evidence>
<evidence type="ECO:0000256" key="3">
    <source>
        <dbReference type="ARBA" id="ARBA00006263"/>
    </source>
</evidence>
<protein>
    <recommendedName>
        <fullName evidence="9">Cobalamin biosynthesis protein CobD</fullName>
    </recommendedName>
</protein>
<comment type="caution">
    <text evidence="10">The sequence shown here is derived from an EMBL/GenBank/DDBJ whole genome shotgun (WGS) entry which is preliminary data.</text>
</comment>
<evidence type="ECO:0000256" key="4">
    <source>
        <dbReference type="ARBA" id="ARBA00022475"/>
    </source>
</evidence>
<dbReference type="GO" id="GO:0015420">
    <property type="term" value="F:ABC-type vitamin B12 transporter activity"/>
    <property type="evidence" value="ECO:0007669"/>
    <property type="project" value="UniProtKB-UniRule"/>
</dbReference>
<evidence type="ECO:0000313" key="10">
    <source>
        <dbReference type="EMBL" id="KGH48514.1"/>
    </source>
</evidence>
<dbReference type="Pfam" id="PF03186">
    <property type="entry name" value="CobD_Cbib"/>
    <property type="match status" value="1"/>
</dbReference>
<comment type="function">
    <text evidence="9">Converts cobyric acid to cobinamide by the addition of aminopropanol on the F carboxylic group.</text>
</comment>
<keyword evidence="4 9" id="KW-1003">Cell membrane</keyword>
<evidence type="ECO:0000256" key="1">
    <source>
        <dbReference type="ARBA" id="ARBA00004651"/>
    </source>
</evidence>
<keyword evidence="11" id="KW-1185">Reference proteome</keyword>
<dbReference type="STRING" id="1522368.IN07_01515"/>
<dbReference type="GO" id="GO:0048472">
    <property type="term" value="F:threonine-phosphate decarboxylase activity"/>
    <property type="evidence" value="ECO:0007669"/>
    <property type="project" value="InterPro"/>
</dbReference>